<protein>
    <submittedName>
        <fullName evidence="8">Membrane protein</fullName>
    </submittedName>
</protein>
<dbReference type="EMBL" id="AM167904">
    <property type="protein sequence ID" value="CAJ49662.1"/>
    <property type="molecule type" value="Genomic_DNA"/>
</dbReference>
<sequence>MHQFQSARKLLPLICAVFVWGGNWPIMKLGLAHMSPLWLAACRFGSATLVSLLVLGALGRLRRPSAAQWPLVAGVGLLQMAAFTALALWALQYVPPGRASIIAYATSVWVIPLSALWLKERLSAVQWLATLLSYAGIGMIVAPAFSPWQPQLVVGLGMLLGASFAWACNIVQLRAGRSVRLGVEMIPWQTGLACLPLIALAWLRDGAPVFLAQPEVWPLIAYTGPLATALTFIVVLTMTQRMPPVATSIAMLCVPLIGLVVSSWVFKERLSADLLWGLVFIGASVMVSALGEKCLPRLTGFFVRAQE</sequence>
<dbReference type="InterPro" id="IPR050638">
    <property type="entry name" value="AA-Vitamin_Transporters"/>
</dbReference>
<dbReference type="Proteomes" id="UP000001977">
    <property type="component" value="Chromosome"/>
</dbReference>
<feature type="transmembrane region" description="Helical" evidence="6">
    <location>
        <begin position="272"/>
        <end position="291"/>
    </location>
</feature>
<reference evidence="8 9" key="1">
    <citation type="journal article" date="2006" name="J. Bacteriol.">
        <title>Comparison of the genome sequence of the poultry pathogen Bordetella avium with those of B. bronchiseptica, B. pertussis, and B. parapertussis reveals extensive diversity in surface structures associated with host interaction.</title>
        <authorList>
            <person name="Sebaihia M."/>
            <person name="Preston A."/>
            <person name="Maskell D.J."/>
            <person name="Kuzmiak H."/>
            <person name="Connell T.D."/>
            <person name="King N.D."/>
            <person name="Orndorff P.E."/>
            <person name="Miyamoto D.M."/>
            <person name="Thomson N.R."/>
            <person name="Harris D."/>
            <person name="Goble A."/>
            <person name="Lord A."/>
            <person name="Murphy L."/>
            <person name="Quail M.A."/>
            <person name="Rutter S."/>
            <person name="Squares R."/>
            <person name="Squares S."/>
            <person name="Woodward J."/>
            <person name="Parkhill J."/>
            <person name="Temple L.M."/>
        </authorList>
    </citation>
    <scope>NUCLEOTIDE SEQUENCE [LARGE SCALE GENOMIC DNA]</scope>
    <source>
        <strain evidence="8 9">197N</strain>
    </source>
</reference>
<evidence type="ECO:0000313" key="8">
    <source>
        <dbReference type="EMBL" id="CAJ49662.1"/>
    </source>
</evidence>
<feature type="transmembrane region" description="Helical" evidence="6">
    <location>
        <begin position="185"/>
        <end position="204"/>
    </location>
</feature>
<dbReference type="InterPro" id="IPR037185">
    <property type="entry name" value="EmrE-like"/>
</dbReference>
<organism evidence="8 9">
    <name type="scientific">Bordetella avium (strain 197N)</name>
    <dbReference type="NCBI Taxonomy" id="360910"/>
    <lineage>
        <taxon>Bacteria</taxon>
        <taxon>Pseudomonadati</taxon>
        <taxon>Pseudomonadota</taxon>
        <taxon>Betaproteobacteria</taxon>
        <taxon>Burkholderiales</taxon>
        <taxon>Alcaligenaceae</taxon>
        <taxon>Bordetella</taxon>
    </lineage>
</organism>
<evidence type="ECO:0000259" key="7">
    <source>
        <dbReference type="Pfam" id="PF00892"/>
    </source>
</evidence>
<comment type="subcellular location">
    <subcellularLocation>
        <location evidence="1">Cell membrane</location>
        <topology evidence="1">Multi-pass membrane protein</topology>
    </subcellularLocation>
</comment>
<feature type="domain" description="EamA" evidence="7">
    <location>
        <begin position="13"/>
        <end position="141"/>
    </location>
</feature>
<proteinExistence type="predicted"/>
<keyword evidence="4 6" id="KW-1133">Transmembrane helix</keyword>
<dbReference type="eggNOG" id="COG0697">
    <property type="taxonomic scope" value="Bacteria"/>
</dbReference>
<keyword evidence="9" id="KW-1185">Reference proteome</keyword>
<keyword evidence="3 6" id="KW-0812">Transmembrane</keyword>
<dbReference type="Pfam" id="PF00892">
    <property type="entry name" value="EamA"/>
    <property type="match status" value="2"/>
</dbReference>
<dbReference type="InterPro" id="IPR000620">
    <property type="entry name" value="EamA_dom"/>
</dbReference>
<evidence type="ECO:0000256" key="2">
    <source>
        <dbReference type="ARBA" id="ARBA00022475"/>
    </source>
</evidence>
<dbReference type="SUPFAM" id="SSF103481">
    <property type="entry name" value="Multidrug resistance efflux transporter EmrE"/>
    <property type="match status" value="2"/>
</dbReference>
<evidence type="ECO:0000256" key="3">
    <source>
        <dbReference type="ARBA" id="ARBA00022692"/>
    </source>
</evidence>
<feature type="transmembrane region" description="Helical" evidence="6">
    <location>
        <begin position="71"/>
        <end position="91"/>
    </location>
</feature>
<dbReference type="GeneID" id="92934885"/>
<dbReference type="PANTHER" id="PTHR32322:SF18">
    <property type="entry name" value="S-ADENOSYLMETHIONINE_S-ADENOSYLHOMOCYSTEINE TRANSPORTER"/>
    <property type="match status" value="1"/>
</dbReference>
<dbReference type="PANTHER" id="PTHR32322">
    <property type="entry name" value="INNER MEMBRANE TRANSPORTER"/>
    <property type="match status" value="1"/>
</dbReference>
<accession>Q2KZP3</accession>
<dbReference type="KEGG" id="bav:BAV2053"/>
<evidence type="ECO:0000256" key="1">
    <source>
        <dbReference type="ARBA" id="ARBA00004651"/>
    </source>
</evidence>
<evidence type="ECO:0000256" key="4">
    <source>
        <dbReference type="ARBA" id="ARBA00022989"/>
    </source>
</evidence>
<dbReference type="RefSeq" id="WP_012417719.1">
    <property type="nucleotide sequence ID" value="NC_010645.1"/>
</dbReference>
<gene>
    <name evidence="8" type="ordered locus">BAV2053</name>
</gene>
<feature type="domain" description="EamA" evidence="7">
    <location>
        <begin position="155"/>
        <end position="288"/>
    </location>
</feature>
<name>Q2KZP3_BORA1</name>
<feature type="transmembrane region" description="Helical" evidence="6">
    <location>
        <begin position="37"/>
        <end position="59"/>
    </location>
</feature>
<feature type="transmembrane region" description="Helical" evidence="6">
    <location>
        <begin position="245"/>
        <end position="266"/>
    </location>
</feature>
<keyword evidence="2" id="KW-1003">Cell membrane</keyword>
<evidence type="ECO:0000256" key="6">
    <source>
        <dbReference type="SAM" id="Phobius"/>
    </source>
</evidence>
<dbReference type="AlphaFoldDB" id="Q2KZP3"/>
<evidence type="ECO:0000256" key="5">
    <source>
        <dbReference type="ARBA" id="ARBA00023136"/>
    </source>
</evidence>
<feature type="transmembrane region" description="Helical" evidence="6">
    <location>
        <begin position="125"/>
        <end position="146"/>
    </location>
</feature>
<evidence type="ECO:0000313" key="9">
    <source>
        <dbReference type="Proteomes" id="UP000001977"/>
    </source>
</evidence>
<dbReference type="OrthoDB" id="5298131at2"/>
<keyword evidence="5 6" id="KW-0472">Membrane</keyword>
<dbReference type="STRING" id="360910.BAV2053"/>
<dbReference type="GO" id="GO:0005886">
    <property type="term" value="C:plasma membrane"/>
    <property type="evidence" value="ECO:0007669"/>
    <property type="project" value="UniProtKB-SubCell"/>
</dbReference>
<dbReference type="HOGENOM" id="CLU_033863_5_0_4"/>
<feature type="transmembrane region" description="Helical" evidence="6">
    <location>
        <begin position="97"/>
        <end position="118"/>
    </location>
</feature>
<feature type="transmembrane region" description="Helical" evidence="6">
    <location>
        <begin position="152"/>
        <end position="173"/>
    </location>
</feature>
<feature type="transmembrane region" description="Helical" evidence="6">
    <location>
        <begin position="216"/>
        <end position="238"/>
    </location>
</feature>